<name>A0A411YWF1_9RHOB</name>
<reference evidence="1 2" key="1">
    <citation type="submission" date="2018-08" db="EMBL/GenBank/DDBJ databases">
        <title>Flavobacterium tibetense sp. nov., isolated from a wetland YonghuCo on Tibetan Plateau.</title>
        <authorList>
            <person name="Phurbu D."/>
            <person name="Lu H."/>
            <person name="Xing P."/>
        </authorList>
    </citation>
    <scope>NUCLEOTIDE SEQUENCE [LARGE SCALE GENOMIC DNA]</scope>
    <source>
        <strain evidence="1 2">DJC</strain>
    </source>
</reference>
<comment type="caution">
    <text evidence="1">The sequence shown here is derived from an EMBL/GenBank/DDBJ whole genome shotgun (WGS) entry which is preliminary data.</text>
</comment>
<keyword evidence="2" id="KW-1185">Reference proteome</keyword>
<protein>
    <submittedName>
        <fullName evidence="1">Uncharacterized protein</fullName>
    </submittedName>
</protein>
<gene>
    <name evidence="1" type="ORF">D1012_21740</name>
</gene>
<accession>A0A411YWF1</accession>
<dbReference type="RefSeq" id="WP_118156214.1">
    <property type="nucleotide sequence ID" value="NZ_QWEY01000024.1"/>
</dbReference>
<proteinExistence type="predicted"/>
<dbReference type="EMBL" id="QWEY01000024">
    <property type="protein sequence ID" value="RGP35122.1"/>
    <property type="molecule type" value="Genomic_DNA"/>
</dbReference>
<dbReference type="OrthoDB" id="9255530at2"/>
<evidence type="ECO:0000313" key="2">
    <source>
        <dbReference type="Proteomes" id="UP000284547"/>
    </source>
</evidence>
<evidence type="ECO:0000313" key="1">
    <source>
        <dbReference type="EMBL" id="RGP35122.1"/>
    </source>
</evidence>
<dbReference type="Proteomes" id="UP000284547">
    <property type="component" value="Unassembled WGS sequence"/>
</dbReference>
<organism evidence="1 2">
    <name type="scientific">Pseudotabrizicola alkalilacus</name>
    <dbReference type="NCBI Taxonomy" id="2305252"/>
    <lineage>
        <taxon>Bacteria</taxon>
        <taxon>Pseudomonadati</taxon>
        <taxon>Pseudomonadota</taxon>
        <taxon>Alphaproteobacteria</taxon>
        <taxon>Rhodobacterales</taxon>
        <taxon>Paracoccaceae</taxon>
        <taxon>Pseudotabrizicola</taxon>
    </lineage>
</organism>
<sequence>MKIRKAPIGIDTLEEYLADASDFAFELRILRMLTGKGLECSHGGQYKDPDTGKSREFDIRLRATHGQITVAAAIECKAIGAHFPLLVSCVSRDPSESYQEVFCHQPRKSRPEPSFGFGVNLTHFDPPDLSGLQGKEAMRLGPSPLYPPGQPVGKSTAQVGRREGKENELVANDAEFFEKWSQALQSLDDLVQDMGDSDTINRLWNGRLHFGCALPIVVVPNGTLWSVSFGPDGAKLGPPAQVGRVPIFIGRGYGKGNIDHSMSVSHLEVMTEEGLSAFCDEFLSGPDGLKRLISNDQ</sequence>
<dbReference type="AlphaFoldDB" id="A0A411YWF1"/>